<proteinExistence type="predicted"/>
<dbReference type="Pfam" id="PF00253">
    <property type="entry name" value="Ribosomal_S14"/>
    <property type="match status" value="1"/>
</dbReference>
<evidence type="ECO:0000313" key="7">
    <source>
        <dbReference type="Proteomes" id="UP000229529"/>
    </source>
</evidence>
<keyword evidence="3" id="KW-0687">Ribonucleoprotein</keyword>
<name>A0ABX4MHK5_9HYPH</name>
<comment type="subunit">
    <text evidence="5">Part of the 30S ribosomal subunit. Contacts proteins S3 and S10.</text>
</comment>
<dbReference type="PANTHER" id="PTHR19836:SF19">
    <property type="entry name" value="SMALL RIBOSOMAL SUBUNIT PROTEIN US14M"/>
    <property type="match status" value="1"/>
</dbReference>
<organism evidence="6 7">
    <name type="scientific">Candidatus Hodgkinia cicadicola</name>
    <dbReference type="NCBI Taxonomy" id="573658"/>
    <lineage>
        <taxon>Bacteria</taxon>
        <taxon>Pseudomonadati</taxon>
        <taxon>Pseudomonadota</taxon>
        <taxon>Alphaproteobacteria</taxon>
        <taxon>Hyphomicrobiales</taxon>
        <taxon>Candidatus Hodgkinia</taxon>
    </lineage>
</organism>
<evidence type="ECO:0000256" key="2">
    <source>
        <dbReference type="ARBA" id="ARBA00022980"/>
    </source>
</evidence>
<keyword evidence="2" id="KW-0689">Ribosomal protein</keyword>
<dbReference type="NCBIfam" id="NF006477">
    <property type="entry name" value="PRK08881.1"/>
    <property type="match status" value="1"/>
</dbReference>
<evidence type="ECO:0000313" key="6">
    <source>
        <dbReference type="EMBL" id="PIM96586.1"/>
    </source>
</evidence>
<keyword evidence="7" id="KW-1185">Reference proteome</keyword>
<comment type="caution">
    <text evidence="6">The sequence shown here is derived from an EMBL/GenBank/DDBJ whole genome shotgun (WGS) entry which is preliminary data.</text>
</comment>
<dbReference type="InterPro" id="IPR001209">
    <property type="entry name" value="Ribosomal_uS14"/>
</dbReference>
<evidence type="ECO:0000256" key="3">
    <source>
        <dbReference type="ARBA" id="ARBA00023274"/>
    </source>
</evidence>
<evidence type="ECO:0000256" key="4">
    <source>
        <dbReference type="ARBA" id="ARBA00035167"/>
    </source>
</evidence>
<evidence type="ECO:0000256" key="1">
    <source>
        <dbReference type="ARBA" id="ARBA00003686"/>
    </source>
</evidence>
<dbReference type="EMBL" id="NXGS01000007">
    <property type="protein sequence ID" value="PIM96586.1"/>
    <property type="molecule type" value="Genomic_DNA"/>
</dbReference>
<dbReference type="Proteomes" id="UP000229529">
    <property type="component" value="Unassembled WGS sequence"/>
</dbReference>
<protein>
    <recommendedName>
        <fullName evidence="4">Small ribosomal subunit protein uS14</fullName>
    </recommendedName>
</protein>
<dbReference type="SUPFAM" id="SSF57716">
    <property type="entry name" value="Glucocorticoid receptor-like (DNA-binding domain)"/>
    <property type="match status" value="1"/>
</dbReference>
<dbReference type="PANTHER" id="PTHR19836">
    <property type="entry name" value="30S RIBOSOMAL PROTEIN S14"/>
    <property type="match status" value="1"/>
</dbReference>
<sequence length="101" mass="11632">MSRLGAINNCKRINELIQKHKLSRLILKKMLNSSLTSTERKYSVIKMLINLPRLASPVRYKNRCVITGRARGYYNFFGISRIMIKQMANSGLLPGMIKSSW</sequence>
<comment type="function">
    <text evidence="1">Binds 16S rRNA, required for the assembly of 30S particles and may also be responsible for determining the conformation of the 16S rRNA at the A site.</text>
</comment>
<accession>A0ABX4MHK5</accession>
<reference evidence="6" key="1">
    <citation type="submission" date="2017-09" db="EMBL/GenBank/DDBJ databases">
        <authorList>
            <person name="Campbell M.A."/>
            <person name="Lukasik P."/>
            <person name="Simon C."/>
            <person name="McCutcheon J.P."/>
        </authorList>
    </citation>
    <scope>NUCLEOTIDE SEQUENCE [LARGE SCALE GENOMIC DNA]</scope>
    <source>
        <strain evidence="6">ALECUR</strain>
    </source>
</reference>
<dbReference type="Gene3D" id="1.10.287.1480">
    <property type="match status" value="1"/>
</dbReference>
<gene>
    <name evidence="6" type="primary">rpsN</name>
    <name evidence="6" type="ORF">alecur_28</name>
</gene>
<evidence type="ECO:0000256" key="5">
    <source>
        <dbReference type="ARBA" id="ARBA00047110"/>
    </source>
</evidence>